<reference evidence="2 3" key="1">
    <citation type="journal article" date="2018" name="Vet. Microbiol.">
        <title>Characterisation of Staphylococcus felis isolated from cats using whole genome sequencing.</title>
        <authorList>
            <person name="Worthing K."/>
            <person name="Pang S."/>
            <person name="Trott D.J."/>
            <person name="Abraham S."/>
            <person name="Coombs G.W."/>
            <person name="Jordan D."/>
            <person name="McIntyre L."/>
            <person name="Davies M.R."/>
            <person name="Norris J."/>
        </authorList>
    </citation>
    <scope>NUCLEOTIDE SEQUENCE [LARGE SCALE GENOMIC DNA]</scope>
    <source>
        <strain evidence="2 3">F25</strain>
    </source>
</reference>
<feature type="domain" description="DUF4097" evidence="1">
    <location>
        <begin position="49"/>
        <end position="241"/>
    </location>
</feature>
<name>A0AAX1RXT2_9STAP</name>
<dbReference type="Gene3D" id="2.160.20.120">
    <property type="match status" value="1"/>
</dbReference>
<organism evidence="2 3">
    <name type="scientific">Staphylococcus felis</name>
    <dbReference type="NCBI Taxonomy" id="46127"/>
    <lineage>
        <taxon>Bacteria</taxon>
        <taxon>Bacillati</taxon>
        <taxon>Bacillota</taxon>
        <taxon>Bacilli</taxon>
        <taxon>Bacillales</taxon>
        <taxon>Staphylococcaceae</taxon>
        <taxon>Staphylococcus</taxon>
    </lineage>
</organism>
<evidence type="ECO:0000313" key="2">
    <source>
        <dbReference type="EMBL" id="REI24825.1"/>
    </source>
</evidence>
<dbReference type="Proteomes" id="UP000256337">
    <property type="component" value="Unassembled WGS sequence"/>
</dbReference>
<dbReference type="Pfam" id="PF13349">
    <property type="entry name" value="DUF4097"/>
    <property type="match status" value="1"/>
</dbReference>
<accession>A0AAX1RXT2</accession>
<dbReference type="EMBL" id="QKYD01000026">
    <property type="protein sequence ID" value="REI24825.1"/>
    <property type="molecule type" value="Genomic_DNA"/>
</dbReference>
<evidence type="ECO:0000259" key="1">
    <source>
        <dbReference type="Pfam" id="PF13349"/>
    </source>
</evidence>
<dbReference type="AlphaFoldDB" id="A0AAX1RXT2"/>
<comment type="caution">
    <text evidence="2">The sequence shown here is derived from an EMBL/GenBank/DDBJ whole genome shotgun (WGS) entry which is preliminary data.</text>
</comment>
<dbReference type="InterPro" id="IPR025164">
    <property type="entry name" value="Toastrack_DUF4097"/>
</dbReference>
<sequence length="271" mass="30937">MKKFLLITFVIGLILCIIGSVGTYYYTFVDNQYHKEDKTIRKSYSSSNIKSINVDAYNTDLSLKKGSQLQVYGTFDRNKVKLDTTVKDGTLYINVNQNKSRPGINVNPFYLERKKELYIQVPERLLEQVHIKGEGVSSEIDGIKAKQFDVDVRSGYFDIVKSSLKHMNIKLNKGAFDVETSSFESMNIDNRFGVLDLMDIPKDIPMQLKNDKGTVSVGYRQPLEDTIFKVNNDKGEVDLEAIDGIHQNKVGTGHQTVIIENRYGYIDFYQD</sequence>
<dbReference type="RefSeq" id="WP_115865862.1">
    <property type="nucleotide sequence ID" value="NZ_CAJUZR010000069.1"/>
</dbReference>
<gene>
    <name evidence="2" type="ORF">DOS76_01450</name>
</gene>
<evidence type="ECO:0000313" key="3">
    <source>
        <dbReference type="Proteomes" id="UP000256337"/>
    </source>
</evidence>
<proteinExistence type="predicted"/>
<protein>
    <recommendedName>
        <fullName evidence="1">DUF4097 domain-containing protein</fullName>
    </recommendedName>
</protein>